<dbReference type="UniPathway" id="UPA00603">
    <property type="reaction ID" value="UER00660"/>
</dbReference>
<evidence type="ECO:0000256" key="1">
    <source>
        <dbReference type="ARBA" id="ARBA00004984"/>
    </source>
</evidence>
<dbReference type="CDD" id="cd01303">
    <property type="entry name" value="GDEase"/>
    <property type="match status" value="1"/>
</dbReference>
<dbReference type="EMBL" id="VXRY01000156">
    <property type="protein sequence ID" value="MXY33240.1"/>
    <property type="molecule type" value="Genomic_DNA"/>
</dbReference>
<evidence type="ECO:0000256" key="8">
    <source>
        <dbReference type="RuleBase" id="RU366009"/>
    </source>
</evidence>
<gene>
    <name evidence="11" type="primary">guaD</name>
    <name evidence="11" type="ORF">F4Y60_03940</name>
</gene>
<dbReference type="GO" id="GO:0005829">
    <property type="term" value="C:cytosol"/>
    <property type="evidence" value="ECO:0007669"/>
    <property type="project" value="TreeGrafter"/>
</dbReference>
<dbReference type="SUPFAM" id="SSF51338">
    <property type="entry name" value="Composite domain of metallo-dependent hydrolases"/>
    <property type="match status" value="1"/>
</dbReference>
<comment type="catalytic activity">
    <reaction evidence="8">
        <text>guanine + H2O + H(+) = xanthine + NH4(+)</text>
        <dbReference type="Rhea" id="RHEA:14665"/>
        <dbReference type="ChEBI" id="CHEBI:15377"/>
        <dbReference type="ChEBI" id="CHEBI:15378"/>
        <dbReference type="ChEBI" id="CHEBI:16235"/>
        <dbReference type="ChEBI" id="CHEBI:17712"/>
        <dbReference type="ChEBI" id="CHEBI:28938"/>
        <dbReference type="EC" id="3.5.4.3"/>
    </reaction>
</comment>
<keyword evidence="5 8" id="KW-0378">Hydrolase</keyword>
<dbReference type="InterPro" id="IPR014311">
    <property type="entry name" value="Guanine_deaminase"/>
</dbReference>
<dbReference type="FunFam" id="3.20.20.140:FF:000022">
    <property type="entry name" value="Guanine deaminase"/>
    <property type="match status" value="1"/>
</dbReference>
<feature type="domain" description="Amidohydrolase-related" evidence="9">
    <location>
        <begin position="68"/>
        <end position="429"/>
    </location>
</feature>
<comment type="caution">
    <text evidence="11">The sequence shown here is derived from an EMBL/GenBank/DDBJ whole genome shotgun (WGS) entry which is preliminary data.</text>
</comment>
<dbReference type="PANTHER" id="PTHR11271:SF6">
    <property type="entry name" value="GUANINE DEAMINASE"/>
    <property type="match status" value="1"/>
</dbReference>
<dbReference type="Gene3D" id="3.20.20.140">
    <property type="entry name" value="Metal-dependent hydrolases"/>
    <property type="match status" value="1"/>
</dbReference>
<dbReference type="GO" id="GO:0008270">
    <property type="term" value="F:zinc ion binding"/>
    <property type="evidence" value="ECO:0007669"/>
    <property type="project" value="UniProtKB-UniRule"/>
</dbReference>
<evidence type="ECO:0000256" key="3">
    <source>
        <dbReference type="ARBA" id="ARBA00012781"/>
    </source>
</evidence>
<dbReference type="NCBIfam" id="NF006679">
    <property type="entry name" value="PRK09228.1"/>
    <property type="match status" value="1"/>
</dbReference>
<organism evidence="11">
    <name type="scientific">Boseongicola sp. SB0664_bin_43</name>
    <dbReference type="NCBI Taxonomy" id="2604844"/>
    <lineage>
        <taxon>Bacteria</taxon>
        <taxon>Pseudomonadati</taxon>
        <taxon>Pseudomonadota</taxon>
        <taxon>Alphaproteobacteria</taxon>
        <taxon>Rhodobacterales</taxon>
        <taxon>Paracoccaceae</taxon>
        <taxon>Boseongicola</taxon>
    </lineage>
</organism>
<dbReference type="Gene3D" id="2.30.40.10">
    <property type="entry name" value="Urease, subunit C, domain 1"/>
    <property type="match status" value="1"/>
</dbReference>
<dbReference type="NCBIfam" id="TIGR02967">
    <property type="entry name" value="guan_deamin"/>
    <property type="match status" value="1"/>
</dbReference>
<dbReference type="InterPro" id="IPR006680">
    <property type="entry name" value="Amidohydro-rel"/>
</dbReference>
<dbReference type="GO" id="GO:0006147">
    <property type="term" value="P:guanine catabolic process"/>
    <property type="evidence" value="ECO:0007669"/>
    <property type="project" value="UniProtKB-UniRule"/>
</dbReference>
<comment type="cofactor">
    <cofactor evidence="8">
        <name>Zn(2+)</name>
        <dbReference type="ChEBI" id="CHEBI:29105"/>
    </cofactor>
    <text evidence="8">Binds 1 zinc ion per subunit.</text>
</comment>
<reference evidence="11" key="1">
    <citation type="submission" date="2019-09" db="EMBL/GenBank/DDBJ databases">
        <title>Characterisation of the sponge microbiome using genome-centric metagenomics.</title>
        <authorList>
            <person name="Engelberts J.P."/>
            <person name="Robbins S.J."/>
            <person name="De Goeij J.M."/>
            <person name="Aranda M."/>
            <person name="Bell S.C."/>
            <person name="Webster N.S."/>
        </authorList>
    </citation>
    <scope>NUCLEOTIDE SEQUENCE</scope>
    <source>
        <strain evidence="11">SB0664_bin_43</strain>
    </source>
</reference>
<evidence type="ECO:0000256" key="5">
    <source>
        <dbReference type="ARBA" id="ARBA00022801"/>
    </source>
</evidence>
<keyword evidence="6 8" id="KW-0862">Zinc</keyword>
<dbReference type="EC" id="3.5.4.3" evidence="3 7"/>
<dbReference type="Pfam" id="PF01979">
    <property type="entry name" value="Amidohydro_1"/>
    <property type="match status" value="1"/>
</dbReference>
<dbReference type="InterPro" id="IPR054418">
    <property type="entry name" value="MQNX/HUTI_composite_N"/>
</dbReference>
<comment type="function">
    <text evidence="8">Catalyzes the hydrolytic deamination of guanine, producing xanthine and ammonia.</text>
</comment>
<evidence type="ECO:0000259" key="10">
    <source>
        <dbReference type="Pfam" id="PF22039"/>
    </source>
</evidence>
<dbReference type="GO" id="GO:0008892">
    <property type="term" value="F:guanine deaminase activity"/>
    <property type="evidence" value="ECO:0007669"/>
    <property type="project" value="UniProtKB-UniRule"/>
</dbReference>
<feature type="domain" description="Aminodeoxyfutalosine deaminase/Imidazolonepropionase-like composite" evidence="10">
    <location>
        <begin position="33"/>
        <end position="58"/>
    </location>
</feature>
<comment type="pathway">
    <text evidence="1 8">Purine metabolism; guanine degradation; xanthine from guanine: step 1/1.</text>
</comment>
<evidence type="ECO:0000256" key="4">
    <source>
        <dbReference type="ARBA" id="ARBA00022723"/>
    </source>
</evidence>
<dbReference type="PANTHER" id="PTHR11271">
    <property type="entry name" value="GUANINE DEAMINASE"/>
    <property type="match status" value="1"/>
</dbReference>
<name>A0A6B0Y0I1_9RHOB</name>
<evidence type="ECO:0000313" key="11">
    <source>
        <dbReference type="EMBL" id="MXY33240.1"/>
    </source>
</evidence>
<evidence type="ECO:0000256" key="7">
    <source>
        <dbReference type="NCBIfam" id="TIGR02967"/>
    </source>
</evidence>
<dbReference type="AlphaFoldDB" id="A0A6B0Y0I1"/>
<dbReference type="Pfam" id="PF22039">
    <property type="entry name" value="HUTI_composite_bact"/>
    <property type="match status" value="1"/>
</dbReference>
<sequence length="430" mass="46793">MTARTLILGQTLTFAHDPFKVPVAEAAMHERHGGVLVEDGLIAALGSADDLLRAHPDATVTDMGTRLLTAGFVDSHAHYPQTAIIASWGKRLVDWLNTYTFPEEARFCDASYAREVAGRYLDLTLGNGTTTVCSYCTVHPESVDAFFVEARKRRLRVVAGKTCMDRNAPEDLRDTAQSSHDDSKRLLERWHGLDRLGYAITPRFSPTSTPEQLEALGGLWAEHPECLMQTHLSEQTDEVAWALSLHPDARDYLETYEAHGLLGEGALYGHAIHLTDRERTRIAEADASVVHCPTSNTFIGSGLLDLTGLASSGSRVALATDTGGGSSFSMLRTMAAAYEIAQLRGATLHPAQLYWLATAGSARAMRLDDKIGRLAPGLEADLIALDLASTPAIAQRANRAEDIWEALFPTIMMGDDRAVAQVWVAGRSVR</sequence>
<evidence type="ECO:0000256" key="2">
    <source>
        <dbReference type="ARBA" id="ARBA00006745"/>
    </source>
</evidence>
<accession>A0A6B0Y0I1</accession>
<evidence type="ECO:0000256" key="6">
    <source>
        <dbReference type="ARBA" id="ARBA00022833"/>
    </source>
</evidence>
<comment type="similarity">
    <text evidence="2 8">Belongs to the metallo-dependent hydrolases superfamily. ATZ/TRZ family.</text>
</comment>
<dbReference type="InterPro" id="IPR051607">
    <property type="entry name" value="Metallo-dep_hydrolases"/>
</dbReference>
<proteinExistence type="inferred from homology"/>
<protein>
    <recommendedName>
        <fullName evidence="3 7">Guanine deaminase</fullName>
        <shortName evidence="8">Guanase</shortName>
        <ecNumber evidence="3 7">3.5.4.3</ecNumber>
    </recommendedName>
    <alternativeName>
        <fullName evidence="8">Guanine aminohydrolase</fullName>
    </alternativeName>
</protein>
<dbReference type="InterPro" id="IPR011059">
    <property type="entry name" value="Metal-dep_hydrolase_composite"/>
</dbReference>
<dbReference type="InterPro" id="IPR032466">
    <property type="entry name" value="Metal_Hydrolase"/>
</dbReference>
<dbReference type="SUPFAM" id="SSF51556">
    <property type="entry name" value="Metallo-dependent hydrolases"/>
    <property type="match status" value="1"/>
</dbReference>
<keyword evidence="4 8" id="KW-0479">Metal-binding</keyword>
<evidence type="ECO:0000259" key="9">
    <source>
        <dbReference type="Pfam" id="PF01979"/>
    </source>
</evidence>